<evidence type="ECO:0000313" key="2">
    <source>
        <dbReference type="EMBL" id="KAK6632961.1"/>
    </source>
</evidence>
<dbReference type="Proteomes" id="UP001372834">
    <property type="component" value="Unassembled WGS sequence"/>
</dbReference>
<evidence type="ECO:0000256" key="1">
    <source>
        <dbReference type="SAM" id="MobiDB-lite"/>
    </source>
</evidence>
<feature type="compositionally biased region" description="Basic residues" evidence="1">
    <location>
        <begin position="1"/>
        <end position="11"/>
    </location>
</feature>
<sequence length="102" mass="12456">MIRNKKKKKQIMRNTEKTRNIVRNDTINRRQQEDAKKEGTARIKKGKKHDDRNRNTIQDKEKETKLGIERKETRNGRRRKGKFKGEKGRIRRMRKKFLRPTL</sequence>
<name>A0AAN8NYB8_POLSC</name>
<dbReference type="EMBL" id="JAWJWE010000006">
    <property type="protein sequence ID" value="KAK6632961.1"/>
    <property type="molecule type" value="Genomic_DNA"/>
</dbReference>
<feature type="compositionally biased region" description="Basic and acidic residues" evidence="1">
    <location>
        <begin position="48"/>
        <end position="75"/>
    </location>
</feature>
<evidence type="ECO:0000313" key="3">
    <source>
        <dbReference type="Proteomes" id="UP001372834"/>
    </source>
</evidence>
<dbReference type="AlphaFoldDB" id="A0AAN8NYB8"/>
<feature type="compositionally biased region" description="Basic and acidic residues" evidence="1">
    <location>
        <begin position="26"/>
        <end position="41"/>
    </location>
</feature>
<reference evidence="2 3" key="1">
    <citation type="submission" date="2023-10" db="EMBL/GenBank/DDBJ databases">
        <title>Genomes of two closely related lineages of the louse Polyplax serrata with different host specificities.</title>
        <authorList>
            <person name="Martinu J."/>
            <person name="Tarabai H."/>
            <person name="Stefka J."/>
            <person name="Hypsa V."/>
        </authorList>
    </citation>
    <scope>NUCLEOTIDE SEQUENCE [LARGE SCALE GENOMIC DNA]</scope>
    <source>
        <strain evidence="2">HR10_N</strain>
    </source>
</reference>
<comment type="caution">
    <text evidence="2">The sequence shown here is derived from an EMBL/GenBank/DDBJ whole genome shotgun (WGS) entry which is preliminary data.</text>
</comment>
<organism evidence="2 3">
    <name type="scientific">Polyplax serrata</name>
    <name type="common">Common mouse louse</name>
    <dbReference type="NCBI Taxonomy" id="468196"/>
    <lineage>
        <taxon>Eukaryota</taxon>
        <taxon>Metazoa</taxon>
        <taxon>Ecdysozoa</taxon>
        <taxon>Arthropoda</taxon>
        <taxon>Hexapoda</taxon>
        <taxon>Insecta</taxon>
        <taxon>Pterygota</taxon>
        <taxon>Neoptera</taxon>
        <taxon>Paraneoptera</taxon>
        <taxon>Psocodea</taxon>
        <taxon>Troctomorpha</taxon>
        <taxon>Phthiraptera</taxon>
        <taxon>Anoplura</taxon>
        <taxon>Polyplacidae</taxon>
        <taxon>Polyplax</taxon>
    </lineage>
</organism>
<feature type="region of interest" description="Disordered" evidence="1">
    <location>
        <begin position="1"/>
        <end position="87"/>
    </location>
</feature>
<proteinExistence type="predicted"/>
<protein>
    <submittedName>
        <fullName evidence="2">Uncharacterized protein</fullName>
    </submittedName>
</protein>
<accession>A0AAN8NYB8</accession>
<gene>
    <name evidence="2" type="ORF">RUM43_012704</name>
</gene>